<dbReference type="PANTHER" id="PTHR12227">
    <property type="entry name" value="GLYCERATE KINASE"/>
    <property type="match status" value="1"/>
</dbReference>
<dbReference type="EMBL" id="GACK01001361">
    <property type="protein sequence ID" value="JAA63673.1"/>
    <property type="molecule type" value="mRNA"/>
</dbReference>
<dbReference type="SUPFAM" id="SSF82544">
    <property type="entry name" value="GckA/TtuD-like"/>
    <property type="match status" value="2"/>
</dbReference>
<evidence type="ECO:0000256" key="1">
    <source>
        <dbReference type="ARBA" id="ARBA00005393"/>
    </source>
</evidence>
<name>L7MK64_RHIPC</name>
<feature type="domain" description="MOFRL-associated" evidence="3">
    <location>
        <begin position="218"/>
        <end position="346"/>
    </location>
</feature>
<dbReference type="InterPro" id="IPR038614">
    <property type="entry name" value="GK_N_sf"/>
</dbReference>
<dbReference type="Pfam" id="PF13660">
    <property type="entry name" value="DUF4147"/>
    <property type="match status" value="1"/>
</dbReference>
<dbReference type="InterPro" id="IPR025286">
    <property type="entry name" value="MOFRL_assoc_dom"/>
</dbReference>
<dbReference type="AlphaFoldDB" id="L7MK64"/>
<dbReference type="InterPro" id="IPR039760">
    <property type="entry name" value="MOFRL_protein"/>
</dbReference>
<organism evidence="4">
    <name type="scientific">Rhipicephalus pulchellus</name>
    <name type="common">Yellow backed tick</name>
    <name type="synonym">Dermacentor pulchellus</name>
    <dbReference type="NCBI Taxonomy" id="72859"/>
    <lineage>
        <taxon>Eukaryota</taxon>
        <taxon>Metazoa</taxon>
        <taxon>Ecdysozoa</taxon>
        <taxon>Arthropoda</taxon>
        <taxon>Chelicerata</taxon>
        <taxon>Arachnida</taxon>
        <taxon>Acari</taxon>
        <taxon>Parasitiformes</taxon>
        <taxon>Ixodida</taxon>
        <taxon>Ixodoidea</taxon>
        <taxon>Ixodidae</taxon>
        <taxon>Rhipicephalinae</taxon>
        <taxon>Rhipicephalus</taxon>
        <taxon>Rhipicephalus</taxon>
    </lineage>
</organism>
<reference evidence="4" key="1">
    <citation type="submission" date="2012-11" db="EMBL/GenBank/DDBJ databases">
        <authorList>
            <person name="Lucero-Rivera Y.E."/>
            <person name="Tovar-Ramirez D."/>
        </authorList>
    </citation>
    <scope>NUCLEOTIDE SEQUENCE</scope>
    <source>
        <tissue evidence="4">Salivary gland</tissue>
    </source>
</reference>
<evidence type="ECO:0000259" key="3">
    <source>
        <dbReference type="Pfam" id="PF13660"/>
    </source>
</evidence>
<accession>L7MK64</accession>
<dbReference type="Gene3D" id="3.40.1480.10">
    <property type="entry name" value="MOFRL domain"/>
    <property type="match status" value="1"/>
</dbReference>
<evidence type="ECO:0008006" key="5">
    <source>
        <dbReference type="Google" id="ProtNLM"/>
    </source>
</evidence>
<proteinExistence type="evidence at transcript level"/>
<evidence type="ECO:0000313" key="4">
    <source>
        <dbReference type="EMBL" id="JAA63673.1"/>
    </source>
</evidence>
<evidence type="ECO:0000259" key="2">
    <source>
        <dbReference type="Pfam" id="PF05161"/>
    </source>
</evidence>
<dbReference type="PANTHER" id="PTHR12227:SF0">
    <property type="entry name" value="GLYCERATE KINASE"/>
    <property type="match status" value="1"/>
</dbReference>
<feature type="domain" description="MOFRL" evidence="2">
    <location>
        <begin position="456"/>
        <end position="573"/>
    </location>
</feature>
<dbReference type="Pfam" id="PF05161">
    <property type="entry name" value="MOFRL"/>
    <property type="match status" value="1"/>
</dbReference>
<sequence>SLPRKSARCYRCLIHRAAIGLCTSGLRQVTVGLRCCKVRWAAAMSSKPGGSQPLGTMPAGGMSALRRHARSFLEHGIEQVLPNALVTKAVQREGDALRVNNQLVPLAHNAYLVGFGKAVGGMANVMQTLLADHLVEGVISVPQGTRQIAANMNRPEMLPDPSGPIKVLEGARDNVPDDRAVAAAAAIVALMQKRKDTDIVIVLISGGATAQLSELLRGLMQKRKDTDIVIVLISGGGSALLTYPVPPLTLKDINRTTQLLQSNGARITEINAIRKRISAVKGGGLLRQTTAQMLSLILSDVVDDPLASIASGPTVPNKDDPGLPLRLLDKYHIRDKVPPVVVEVLERVVSHLGPPTTQSLNVLIGNNKVMSRAVCLLARQTGYQSYLLTTSLVGESRHVGRAMAQLAFYLCYGDSVVPVAHDPVTEIAQNLQVRYRELEQLKESAERAFDMGRPICVVAAGETTVHVTGPGKGGRCQELALAAAIELDRLFNHAELRPQRAELVVLAAGTDGQDGPTDAAGAMVHITTVPEASAQGLDATGDLERNDSHHFFRTFNGGADHLITGLTGTNVMDLHMLLLRRKPANS</sequence>
<dbReference type="GO" id="GO:0008887">
    <property type="term" value="F:glycerate kinase activity"/>
    <property type="evidence" value="ECO:0007669"/>
    <property type="project" value="InterPro"/>
</dbReference>
<protein>
    <recommendedName>
        <fullName evidence="5">Glycerate kinase</fullName>
    </recommendedName>
</protein>
<dbReference type="InterPro" id="IPR037035">
    <property type="entry name" value="GK-like_C_sf"/>
</dbReference>
<dbReference type="Gene3D" id="3.40.50.10180">
    <property type="entry name" value="Glycerate kinase, MOFRL-like N-terminal domain"/>
    <property type="match status" value="2"/>
</dbReference>
<reference evidence="4" key="2">
    <citation type="journal article" date="2015" name="J. Proteomics">
        <title>Sexual differences in the sialomes of the zebra tick, Rhipicephalus pulchellus.</title>
        <authorList>
            <person name="Tan A.W."/>
            <person name="Francischetti I.M."/>
            <person name="Slovak M."/>
            <person name="Kini R.M."/>
            <person name="Ribeiro J.M."/>
        </authorList>
    </citation>
    <scope>NUCLEOTIDE SEQUENCE</scope>
    <source>
        <tissue evidence="4">Salivary gland</tissue>
    </source>
</reference>
<comment type="similarity">
    <text evidence="1">Belongs to the glycerate kinase type-2 family.</text>
</comment>
<dbReference type="InterPro" id="IPR007835">
    <property type="entry name" value="MOFRL"/>
</dbReference>
<feature type="non-terminal residue" evidence="4">
    <location>
        <position position="1"/>
    </location>
</feature>
<dbReference type="GO" id="GO:0005737">
    <property type="term" value="C:cytoplasm"/>
    <property type="evidence" value="ECO:0007669"/>
    <property type="project" value="TreeGrafter"/>
</dbReference>